<accession>A0A2P1P768</accession>
<name>A0A2P1P768_9RICK</name>
<protein>
    <recommendedName>
        <fullName evidence="4">HIT domain-containing protein</fullName>
    </recommendedName>
</protein>
<organism evidence="5 6">
    <name type="scientific">Candidatus Phycorickettsia trachydisci</name>
    <dbReference type="NCBI Taxonomy" id="2115978"/>
    <lineage>
        <taxon>Bacteria</taxon>
        <taxon>Pseudomonadati</taxon>
        <taxon>Pseudomonadota</taxon>
        <taxon>Alphaproteobacteria</taxon>
        <taxon>Rickettsiales</taxon>
        <taxon>Rickettsiaceae</taxon>
        <taxon>Candidatus Phycorickettsia</taxon>
    </lineage>
</organism>
<dbReference type="InterPro" id="IPR011146">
    <property type="entry name" value="HIT-like"/>
</dbReference>
<dbReference type="PANTHER" id="PTHR23089">
    <property type="entry name" value="HISTIDINE TRIAD HIT PROTEIN"/>
    <property type="match status" value="1"/>
</dbReference>
<gene>
    <name evidence="5" type="ORF">phytr_1380</name>
</gene>
<dbReference type="KEGG" id="ptc:phytr_1380"/>
<sequence>MYDSNNVFAKIIKGEISANKIYEDQNVIAFYDLYPVAPTHVLIIPKKQYKDYKDFAENAPKEEVADFFIKVNHVADLLKLESYRLITNYGSRSGQSVFHFHVHIIGGQQITNLI</sequence>
<dbReference type="PROSITE" id="PS51084">
    <property type="entry name" value="HIT_2"/>
    <property type="match status" value="1"/>
</dbReference>
<feature type="short sequence motif" description="Histidine triad motif" evidence="2 3">
    <location>
        <begin position="99"/>
        <end position="103"/>
    </location>
</feature>
<keyword evidence="6" id="KW-1185">Reference proteome</keyword>
<dbReference type="Proteomes" id="UP000241762">
    <property type="component" value="Chromosome"/>
</dbReference>
<reference evidence="5 6" key="1">
    <citation type="submission" date="2018-03" db="EMBL/GenBank/DDBJ databases">
        <title>A gene transfer event suggests a long-term partnership between eustigmatophyte algae and a novel lineage of endosymbiotic bacteria.</title>
        <authorList>
            <person name="Yurchenko T."/>
            <person name="Sevcikova T."/>
            <person name="Pribyl P."/>
            <person name="El Karkouri K."/>
            <person name="Klimes V."/>
            <person name="Amaral R."/>
            <person name="Zbrankova V."/>
            <person name="Kim E."/>
            <person name="Raoult D."/>
            <person name="Santos L.M.A."/>
            <person name="Elias M."/>
        </authorList>
    </citation>
    <scope>NUCLEOTIDE SEQUENCE [LARGE SCALE GENOMIC DNA]</scope>
    <source>
        <strain evidence="5">CCALA 838</strain>
    </source>
</reference>
<dbReference type="PRINTS" id="PR00332">
    <property type="entry name" value="HISTRIAD"/>
</dbReference>
<evidence type="ECO:0000256" key="3">
    <source>
        <dbReference type="PROSITE-ProRule" id="PRU00464"/>
    </source>
</evidence>
<dbReference type="PROSITE" id="PS00892">
    <property type="entry name" value="HIT_1"/>
    <property type="match status" value="1"/>
</dbReference>
<dbReference type="OrthoDB" id="9784774at2"/>
<evidence type="ECO:0000256" key="2">
    <source>
        <dbReference type="PIRSR" id="PIRSR601310-3"/>
    </source>
</evidence>
<evidence type="ECO:0000313" key="6">
    <source>
        <dbReference type="Proteomes" id="UP000241762"/>
    </source>
</evidence>
<dbReference type="Gene3D" id="3.30.428.10">
    <property type="entry name" value="HIT-like"/>
    <property type="match status" value="1"/>
</dbReference>
<dbReference type="RefSeq" id="WP_106873972.1">
    <property type="nucleotide sequence ID" value="NZ_CP027845.1"/>
</dbReference>
<dbReference type="InterPro" id="IPR019808">
    <property type="entry name" value="Histidine_triad_CS"/>
</dbReference>
<dbReference type="EMBL" id="CP027845">
    <property type="protein sequence ID" value="AVP87097.1"/>
    <property type="molecule type" value="Genomic_DNA"/>
</dbReference>
<evidence type="ECO:0000313" key="5">
    <source>
        <dbReference type="EMBL" id="AVP87097.1"/>
    </source>
</evidence>
<feature type="active site" description="Tele-AMP-histidine intermediate" evidence="1">
    <location>
        <position position="101"/>
    </location>
</feature>
<dbReference type="AlphaFoldDB" id="A0A2P1P768"/>
<dbReference type="InterPro" id="IPR036265">
    <property type="entry name" value="HIT-like_sf"/>
</dbReference>
<dbReference type="GO" id="GO:0003824">
    <property type="term" value="F:catalytic activity"/>
    <property type="evidence" value="ECO:0007669"/>
    <property type="project" value="InterPro"/>
</dbReference>
<feature type="domain" description="HIT" evidence="4">
    <location>
        <begin position="7"/>
        <end position="114"/>
    </location>
</feature>
<proteinExistence type="predicted"/>
<dbReference type="Pfam" id="PF01230">
    <property type="entry name" value="HIT"/>
    <property type="match status" value="1"/>
</dbReference>
<evidence type="ECO:0000256" key="1">
    <source>
        <dbReference type="PIRSR" id="PIRSR601310-1"/>
    </source>
</evidence>
<dbReference type="InterPro" id="IPR001310">
    <property type="entry name" value="Histidine_triad_HIT"/>
</dbReference>
<dbReference type="SUPFAM" id="SSF54197">
    <property type="entry name" value="HIT-like"/>
    <property type="match status" value="1"/>
</dbReference>
<evidence type="ECO:0000259" key="4">
    <source>
        <dbReference type="PROSITE" id="PS51084"/>
    </source>
</evidence>